<feature type="domain" description="26S proteasome regulatory subunit 7-like OB" evidence="5">
    <location>
        <begin position="62"/>
        <end position="114"/>
    </location>
</feature>
<dbReference type="Gene3D" id="2.40.50.140">
    <property type="entry name" value="Nucleic acid-binding proteins"/>
    <property type="match status" value="1"/>
</dbReference>
<keyword evidence="4" id="KW-0067">ATP-binding</keyword>
<name>A0A443QVJ7_9ACAR</name>
<dbReference type="GO" id="GO:0005737">
    <property type="term" value="C:cytoplasm"/>
    <property type="evidence" value="ECO:0007669"/>
    <property type="project" value="UniProtKB-SubCell"/>
</dbReference>
<dbReference type="OrthoDB" id="5788672at2759"/>
<organism evidence="6 7">
    <name type="scientific">Leptotrombidium deliense</name>
    <dbReference type="NCBI Taxonomy" id="299467"/>
    <lineage>
        <taxon>Eukaryota</taxon>
        <taxon>Metazoa</taxon>
        <taxon>Ecdysozoa</taxon>
        <taxon>Arthropoda</taxon>
        <taxon>Chelicerata</taxon>
        <taxon>Arachnida</taxon>
        <taxon>Acari</taxon>
        <taxon>Acariformes</taxon>
        <taxon>Trombidiformes</taxon>
        <taxon>Prostigmata</taxon>
        <taxon>Anystina</taxon>
        <taxon>Parasitengona</taxon>
        <taxon>Trombiculoidea</taxon>
        <taxon>Trombiculidae</taxon>
        <taxon>Leptotrombidium</taxon>
    </lineage>
</organism>
<evidence type="ECO:0000256" key="3">
    <source>
        <dbReference type="ARBA" id="ARBA00022741"/>
    </source>
</evidence>
<evidence type="ECO:0000256" key="1">
    <source>
        <dbReference type="ARBA" id="ARBA00004496"/>
    </source>
</evidence>
<sequence length="193" mass="21965">EIQVLETFSLGLYDIDINKLSEDIEQLHKQVNSLKGAIDGSIFGLASIDTWNLRDDIYNAIEEALKVAQVTSILKLENNKTGYGIVFPQNERYVVDKTEAIHENEIKVGTRVGVFFFGTNFGRLIKINKLLPPKTDPILKMMEVEEKPDVTYEDIGGCEKQIELIREVIELPFLNPQRFDRIGIDPPRGVLLY</sequence>
<dbReference type="PANTHER" id="PTHR23073">
    <property type="entry name" value="26S PROTEASOME REGULATORY SUBUNIT"/>
    <property type="match status" value="1"/>
</dbReference>
<dbReference type="VEuPathDB" id="VectorBase:LDEU014160"/>
<dbReference type="Pfam" id="PF21236">
    <property type="entry name" value="OB_PRS7"/>
    <property type="match status" value="1"/>
</dbReference>
<protein>
    <recommendedName>
        <fullName evidence="5">26S proteasome regulatory subunit 7-like OB domain-containing protein</fullName>
    </recommendedName>
</protein>
<dbReference type="EMBL" id="NCKV01051598">
    <property type="protein sequence ID" value="RWS07023.1"/>
    <property type="molecule type" value="Genomic_DNA"/>
</dbReference>
<dbReference type="InterPro" id="IPR050221">
    <property type="entry name" value="26S_Proteasome_ATPase"/>
</dbReference>
<evidence type="ECO:0000256" key="4">
    <source>
        <dbReference type="ARBA" id="ARBA00022840"/>
    </source>
</evidence>
<dbReference type="Gene3D" id="3.40.50.300">
    <property type="entry name" value="P-loop containing nucleotide triphosphate hydrolases"/>
    <property type="match status" value="1"/>
</dbReference>
<keyword evidence="7" id="KW-1185">Reference proteome</keyword>
<dbReference type="AlphaFoldDB" id="A0A443QVJ7"/>
<dbReference type="Proteomes" id="UP000288716">
    <property type="component" value="Unassembled WGS sequence"/>
</dbReference>
<keyword evidence="3" id="KW-0547">Nucleotide-binding</keyword>
<accession>A0A443QVJ7</accession>
<evidence type="ECO:0000256" key="2">
    <source>
        <dbReference type="ARBA" id="ARBA00022490"/>
    </source>
</evidence>
<keyword evidence="2" id="KW-0963">Cytoplasm</keyword>
<comment type="subcellular location">
    <subcellularLocation>
        <location evidence="1">Cytoplasm</location>
    </subcellularLocation>
</comment>
<dbReference type="InterPro" id="IPR027417">
    <property type="entry name" value="P-loop_NTPase"/>
</dbReference>
<feature type="non-terminal residue" evidence="6">
    <location>
        <position position="1"/>
    </location>
</feature>
<evidence type="ECO:0000313" key="7">
    <source>
        <dbReference type="Proteomes" id="UP000288716"/>
    </source>
</evidence>
<dbReference type="GO" id="GO:0005524">
    <property type="term" value="F:ATP binding"/>
    <property type="evidence" value="ECO:0007669"/>
    <property type="project" value="UniProtKB-KW"/>
</dbReference>
<dbReference type="InterPro" id="IPR012340">
    <property type="entry name" value="NA-bd_OB-fold"/>
</dbReference>
<comment type="caution">
    <text evidence="6">The sequence shown here is derived from an EMBL/GenBank/DDBJ whole genome shotgun (WGS) entry which is preliminary data.</text>
</comment>
<dbReference type="STRING" id="299467.A0A443QVJ7"/>
<evidence type="ECO:0000259" key="5">
    <source>
        <dbReference type="Pfam" id="PF21236"/>
    </source>
</evidence>
<proteinExistence type="predicted"/>
<reference evidence="6 7" key="1">
    <citation type="journal article" date="2018" name="Gigascience">
        <title>Genomes of trombidid mites reveal novel predicted allergens and laterally-transferred genes associated with secondary metabolism.</title>
        <authorList>
            <person name="Dong X."/>
            <person name="Chaisiri K."/>
            <person name="Xia D."/>
            <person name="Armstrong S.D."/>
            <person name="Fang Y."/>
            <person name="Donnelly M.J."/>
            <person name="Kadowaki T."/>
            <person name="McGarry J.W."/>
            <person name="Darby A.C."/>
            <person name="Makepeace B.L."/>
        </authorList>
    </citation>
    <scope>NUCLEOTIDE SEQUENCE [LARGE SCALE GENOMIC DNA]</scope>
    <source>
        <strain evidence="6">UoL-UT</strain>
    </source>
</reference>
<evidence type="ECO:0000313" key="6">
    <source>
        <dbReference type="EMBL" id="RWS07023.1"/>
    </source>
</evidence>
<dbReference type="InterPro" id="IPR048723">
    <property type="entry name" value="OB_PRS7"/>
</dbReference>
<gene>
    <name evidence="6" type="ORF">B4U80_08712</name>
</gene>
<dbReference type="SUPFAM" id="SSF52540">
    <property type="entry name" value="P-loop containing nucleoside triphosphate hydrolases"/>
    <property type="match status" value="1"/>
</dbReference>